<sequence length="146" mass="16780">MRVLLRIIFLIGWAVVIFIFTCVDSIETLMEMKSIQFNWTTEPMVEEMLEPLPADLSNDFLLRKAGHALVFFILTLALYLVLPSPFLNFLYALVYAAATETLQLFFMRDGRFFDLGFDSLGIFAAVLLIVLGRRFLKINNETKIDT</sequence>
<gene>
    <name evidence="3" type="ORF">IQ19_00933</name>
</gene>
<comment type="caution">
    <text evidence="3">The sequence shown here is derived from an EMBL/GenBank/DDBJ whole genome shotgun (WGS) entry which is preliminary data.</text>
</comment>
<name>A0A562K2N3_9BACI</name>
<evidence type="ECO:0000313" key="4">
    <source>
        <dbReference type="Proteomes" id="UP000318667"/>
    </source>
</evidence>
<keyword evidence="1" id="KW-1133">Transmembrane helix</keyword>
<dbReference type="EMBL" id="VLKI01000002">
    <property type="protein sequence ID" value="TWH89689.1"/>
    <property type="molecule type" value="Genomic_DNA"/>
</dbReference>
<evidence type="ECO:0000259" key="2">
    <source>
        <dbReference type="Pfam" id="PF04892"/>
    </source>
</evidence>
<protein>
    <submittedName>
        <fullName evidence="3">VanZ like protein</fullName>
    </submittedName>
</protein>
<feature type="transmembrane region" description="Helical" evidence="1">
    <location>
        <begin position="7"/>
        <end position="26"/>
    </location>
</feature>
<evidence type="ECO:0000256" key="1">
    <source>
        <dbReference type="SAM" id="Phobius"/>
    </source>
</evidence>
<dbReference type="NCBIfam" id="NF037970">
    <property type="entry name" value="vanZ_1"/>
    <property type="match status" value="1"/>
</dbReference>
<feature type="transmembrane region" description="Helical" evidence="1">
    <location>
        <begin position="112"/>
        <end position="131"/>
    </location>
</feature>
<keyword evidence="4" id="KW-1185">Reference proteome</keyword>
<reference evidence="3 4" key="1">
    <citation type="journal article" date="2015" name="Stand. Genomic Sci.">
        <title>Genomic Encyclopedia of Bacterial and Archaeal Type Strains, Phase III: the genomes of soil and plant-associated and newly described type strains.</title>
        <authorList>
            <person name="Whitman W.B."/>
            <person name="Woyke T."/>
            <person name="Klenk H.P."/>
            <person name="Zhou Y."/>
            <person name="Lilburn T.G."/>
            <person name="Beck B.J."/>
            <person name="De Vos P."/>
            <person name="Vandamme P."/>
            <person name="Eisen J.A."/>
            <person name="Garrity G."/>
            <person name="Hugenholtz P."/>
            <person name="Kyrpides N.C."/>
        </authorList>
    </citation>
    <scope>NUCLEOTIDE SEQUENCE [LARGE SCALE GENOMIC DNA]</scope>
    <source>
        <strain evidence="3 4">CGMCC 1.10115</strain>
    </source>
</reference>
<keyword evidence="1" id="KW-0472">Membrane</keyword>
<keyword evidence="1" id="KW-0812">Transmembrane</keyword>
<feature type="domain" description="VanZ-like" evidence="2">
    <location>
        <begin position="7"/>
        <end position="131"/>
    </location>
</feature>
<dbReference type="AlphaFoldDB" id="A0A562K2N3"/>
<organism evidence="3 4">
    <name type="scientific">Cytobacillus oceanisediminis</name>
    <dbReference type="NCBI Taxonomy" id="665099"/>
    <lineage>
        <taxon>Bacteria</taxon>
        <taxon>Bacillati</taxon>
        <taxon>Bacillota</taxon>
        <taxon>Bacilli</taxon>
        <taxon>Bacillales</taxon>
        <taxon>Bacillaceae</taxon>
        <taxon>Cytobacillus</taxon>
    </lineage>
</organism>
<feature type="transmembrane region" description="Helical" evidence="1">
    <location>
        <begin position="65"/>
        <end position="82"/>
    </location>
</feature>
<evidence type="ECO:0000313" key="3">
    <source>
        <dbReference type="EMBL" id="TWH89689.1"/>
    </source>
</evidence>
<accession>A0A562K2N3</accession>
<dbReference type="InterPro" id="IPR006976">
    <property type="entry name" value="VanZ-like"/>
</dbReference>
<dbReference type="Proteomes" id="UP000318667">
    <property type="component" value="Unassembled WGS sequence"/>
</dbReference>
<proteinExistence type="predicted"/>
<dbReference type="Pfam" id="PF04892">
    <property type="entry name" value="VanZ"/>
    <property type="match status" value="1"/>
</dbReference>